<dbReference type="EMBL" id="LAZR01026530">
    <property type="protein sequence ID" value="KKL68442.1"/>
    <property type="molecule type" value="Genomic_DNA"/>
</dbReference>
<gene>
    <name evidence="1" type="ORF">LCGC14_2124980</name>
</gene>
<comment type="caution">
    <text evidence="1">The sequence shown here is derived from an EMBL/GenBank/DDBJ whole genome shotgun (WGS) entry which is preliminary data.</text>
</comment>
<protein>
    <submittedName>
        <fullName evidence="1">Uncharacterized protein</fullName>
    </submittedName>
</protein>
<evidence type="ECO:0000313" key="1">
    <source>
        <dbReference type="EMBL" id="KKL68442.1"/>
    </source>
</evidence>
<name>A0A0F9GZE7_9ZZZZ</name>
<organism evidence="1">
    <name type="scientific">marine sediment metagenome</name>
    <dbReference type="NCBI Taxonomy" id="412755"/>
    <lineage>
        <taxon>unclassified sequences</taxon>
        <taxon>metagenomes</taxon>
        <taxon>ecological metagenomes</taxon>
    </lineage>
</organism>
<sequence>VHGLPSCGGRRCAVSIVPGVRKEIYAEMVLAQEIKVLEILERAKSGGEIVSCFESESNVKEEVLKRSARAGHFGAGKGDTSRPTDKKLYDENYVKIFGHE</sequence>
<accession>A0A0F9GZE7</accession>
<dbReference type="AlphaFoldDB" id="A0A0F9GZE7"/>
<proteinExistence type="predicted"/>
<reference evidence="1" key="1">
    <citation type="journal article" date="2015" name="Nature">
        <title>Complex archaea that bridge the gap between prokaryotes and eukaryotes.</title>
        <authorList>
            <person name="Spang A."/>
            <person name="Saw J.H."/>
            <person name="Jorgensen S.L."/>
            <person name="Zaremba-Niedzwiedzka K."/>
            <person name="Martijn J."/>
            <person name="Lind A.E."/>
            <person name="van Eijk R."/>
            <person name="Schleper C."/>
            <person name="Guy L."/>
            <person name="Ettema T.J."/>
        </authorList>
    </citation>
    <scope>NUCLEOTIDE SEQUENCE</scope>
</reference>
<feature type="non-terminal residue" evidence="1">
    <location>
        <position position="1"/>
    </location>
</feature>